<protein>
    <submittedName>
        <fullName evidence="2">Pheromone-like peptide</fullName>
    </submittedName>
</protein>
<reference evidence="2 3" key="1">
    <citation type="journal article" date="2014" name="PLoS Genet.">
        <title>Analysis of the Phlebiopsis gigantea genome, transcriptome and secretome provides insight into its pioneer colonization strategies of wood.</title>
        <authorList>
            <person name="Hori C."/>
            <person name="Ishida T."/>
            <person name="Igarashi K."/>
            <person name="Samejima M."/>
            <person name="Suzuki H."/>
            <person name="Master E."/>
            <person name="Ferreira P."/>
            <person name="Ruiz-Duenas F.J."/>
            <person name="Held B."/>
            <person name="Canessa P."/>
            <person name="Larrondo L.F."/>
            <person name="Schmoll M."/>
            <person name="Druzhinina I.S."/>
            <person name="Kubicek C.P."/>
            <person name="Gaskell J.A."/>
            <person name="Kersten P."/>
            <person name="St John F."/>
            <person name="Glasner J."/>
            <person name="Sabat G."/>
            <person name="Splinter BonDurant S."/>
            <person name="Syed K."/>
            <person name="Yadav J."/>
            <person name="Mgbeahuruike A.C."/>
            <person name="Kovalchuk A."/>
            <person name="Asiegbu F.O."/>
            <person name="Lackner G."/>
            <person name="Hoffmeister D."/>
            <person name="Rencoret J."/>
            <person name="Gutierrez A."/>
            <person name="Sun H."/>
            <person name="Lindquist E."/>
            <person name="Barry K."/>
            <person name="Riley R."/>
            <person name="Grigoriev I.V."/>
            <person name="Henrissat B."/>
            <person name="Kues U."/>
            <person name="Berka R.M."/>
            <person name="Martinez A.T."/>
            <person name="Covert S.F."/>
            <person name="Blanchette R.A."/>
            <person name="Cullen D."/>
        </authorList>
    </citation>
    <scope>NUCLEOTIDE SEQUENCE [LARGE SCALE GENOMIC DNA]</scope>
    <source>
        <strain evidence="2 3">11061_1 CR5-6</strain>
    </source>
</reference>
<dbReference type="AlphaFoldDB" id="A0A0C3RYF7"/>
<dbReference type="Proteomes" id="UP000053257">
    <property type="component" value="Unassembled WGS sequence"/>
</dbReference>
<feature type="region of interest" description="Disordered" evidence="1">
    <location>
        <begin position="1"/>
        <end position="36"/>
    </location>
</feature>
<evidence type="ECO:0000256" key="1">
    <source>
        <dbReference type="SAM" id="MobiDB-lite"/>
    </source>
</evidence>
<dbReference type="HOGENOM" id="CLU_218868_0_1_1"/>
<accession>A0A0C3RYF7</accession>
<dbReference type="EMBL" id="KN840503">
    <property type="protein sequence ID" value="KIP07151.1"/>
    <property type="molecule type" value="Genomic_DNA"/>
</dbReference>
<evidence type="ECO:0000313" key="2">
    <source>
        <dbReference type="EMBL" id="KIP07151.1"/>
    </source>
</evidence>
<feature type="compositionally biased region" description="Polar residues" evidence="1">
    <location>
        <begin position="26"/>
        <end position="36"/>
    </location>
</feature>
<gene>
    <name evidence="2" type="ORF">PHLGIDRAFT_534826</name>
</gene>
<organism evidence="2 3">
    <name type="scientific">Phlebiopsis gigantea (strain 11061_1 CR5-6)</name>
    <name type="common">White-rot fungus</name>
    <name type="synonym">Peniophora gigantea</name>
    <dbReference type="NCBI Taxonomy" id="745531"/>
    <lineage>
        <taxon>Eukaryota</taxon>
        <taxon>Fungi</taxon>
        <taxon>Dikarya</taxon>
        <taxon>Basidiomycota</taxon>
        <taxon>Agaricomycotina</taxon>
        <taxon>Agaricomycetes</taxon>
        <taxon>Polyporales</taxon>
        <taxon>Phanerochaetaceae</taxon>
        <taxon>Phlebiopsis</taxon>
    </lineage>
</organism>
<keyword evidence="3" id="KW-1185">Reference proteome</keyword>
<name>A0A0C3RYF7_PHLG1</name>
<sequence length="36" mass="3922">MDAFFSIASPIVSEEPQLPQDEESQNTHITSSCVIA</sequence>
<evidence type="ECO:0000313" key="3">
    <source>
        <dbReference type="Proteomes" id="UP000053257"/>
    </source>
</evidence>
<proteinExistence type="predicted"/>